<reference evidence="1 2" key="1">
    <citation type="submission" date="2016-01" db="EMBL/GenBank/DDBJ databases">
        <authorList>
            <person name="Peeters C."/>
        </authorList>
    </citation>
    <scope>NUCLEOTIDE SEQUENCE [LARGE SCALE GENOMIC DNA]</scope>
    <source>
        <strain evidence="1">LMG 29315</strain>
    </source>
</reference>
<protein>
    <recommendedName>
        <fullName evidence="3">DUF72 domain-containing protein</fullName>
    </recommendedName>
</protein>
<proteinExistence type="predicted"/>
<dbReference type="Proteomes" id="UP000198263">
    <property type="component" value="Unassembled WGS sequence"/>
</dbReference>
<dbReference type="Pfam" id="PF01904">
    <property type="entry name" value="DUF72"/>
    <property type="match status" value="1"/>
</dbReference>
<sequence>MATKKKSERSEKSGSAGRILIGVGGWNFEPWRGTFYPDDLAQKRELEYASRALTSIEVNGTFYGSQKPATFAKWHDETPDDFVFSLKASRYSTHRRVLAEAGESIERFFASGVLELKDKLGPINWQFAPTKQFDPEDFENFLKLLPQEVQGRAIRHAVEVRHESFADPAFVALLRKYGVAVVAAGDSKYPQIADVTAPFVYARIMGTTEKPAKGYPKAALDRWVARAKEWAAGGAPDDLQTVGEPPAKASARDVYLYVISGHKAVNPLAAMALIERLKRES</sequence>
<dbReference type="Gene3D" id="3.20.20.410">
    <property type="entry name" value="Protein of unknown function UPF0759"/>
    <property type="match status" value="1"/>
</dbReference>
<dbReference type="OrthoDB" id="9780310at2"/>
<dbReference type="RefSeq" id="WP_040051264.1">
    <property type="nucleotide sequence ID" value="NZ_FCNV02000001.1"/>
</dbReference>
<gene>
    <name evidence="1" type="ORF">AWB72_00046</name>
</gene>
<dbReference type="AlphaFoldDB" id="A0A658QPZ7"/>
<keyword evidence="2" id="KW-1185">Reference proteome</keyword>
<organism evidence="1 2">
    <name type="scientific">Caballeronia concitans</name>
    <dbReference type="NCBI Taxonomy" id="1777133"/>
    <lineage>
        <taxon>Bacteria</taxon>
        <taxon>Pseudomonadati</taxon>
        <taxon>Pseudomonadota</taxon>
        <taxon>Betaproteobacteria</taxon>
        <taxon>Burkholderiales</taxon>
        <taxon>Burkholderiaceae</taxon>
        <taxon>Caballeronia</taxon>
    </lineage>
</organism>
<evidence type="ECO:0008006" key="3">
    <source>
        <dbReference type="Google" id="ProtNLM"/>
    </source>
</evidence>
<dbReference type="InterPro" id="IPR036520">
    <property type="entry name" value="UPF0759_sf"/>
</dbReference>
<evidence type="ECO:0000313" key="1">
    <source>
        <dbReference type="EMBL" id="SAL09007.1"/>
    </source>
</evidence>
<dbReference type="InterPro" id="IPR002763">
    <property type="entry name" value="DUF72"/>
</dbReference>
<dbReference type="SUPFAM" id="SSF117396">
    <property type="entry name" value="TM1631-like"/>
    <property type="match status" value="1"/>
</dbReference>
<dbReference type="EMBL" id="FCNV02000001">
    <property type="protein sequence ID" value="SAL09007.1"/>
    <property type="molecule type" value="Genomic_DNA"/>
</dbReference>
<accession>A0A658QPZ7</accession>
<evidence type="ECO:0000313" key="2">
    <source>
        <dbReference type="Proteomes" id="UP000198263"/>
    </source>
</evidence>
<dbReference type="PANTHER" id="PTHR30348">
    <property type="entry name" value="UNCHARACTERIZED PROTEIN YECE"/>
    <property type="match status" value="1"/>
</dbReference>
<comment type="caution">
    <text evidence="1">The sequence shown here is derived from an EMBL/GenBank/DDBJ whole genome shotgun (WGS) entry which is preliminary data.</text>
</comment>
<dbReference type="PANTHER" id="PTHR30348:SF4">
    <property type="entry name" value="DUF72 DOMAIN-CONTAINING PROTEIN"/>
    <property type="match status" value="1"/>
</dbReference>
<name>A0A658QPZ7_9BURK</name>